<protein>
    <recommendedName>
        <fullName evidence="2">5'-3' DNA helicase ZGRF1-like N-terminal domain-containing protein</fullName>
    </recommendedName>
</protein>
<feature type="compositionally biased region" description="Basic and acidic residues" evidence="1">
    <location>
        <begin position="173"/>
        <end position="190"/>
    </location>
</feature>
<evidence type="ECO:0000256" key="1">
    <source>
        <dbReference type="SAM" id="MobiDB-lite"/>
    </source>
</evidence>
<feature type="compositionally biased region" description="Polar residues" evidence="1">
    <location>
        <begin position="570"/>
        <end position="588"/>
    </location>
</feature>
<feature type="domain" description="5'-3' DNA helicase ZGRF1-like N-terminal" evidence="2">
    <location>
        <begin position="23"/>
        <end position="103"/>
    </location>
</feature>
<dbReference type="GO" id="GO:0035861">
    <property type="term" value="C:site of double-strand break"/>
    <property type="evidence" value="ECO:0007669"/>
    <property type="project" value="TreeGrafter"/>
</dbReference>
<dbReference type="GO" id="GO:0005634">
    <property type="term" value="C:nucleus"/>
    <property type="evidence" value="ECO:0007669"/>
    <property type="project" value="TreeGrafter"/>
</dbReference>
<feature type="compositionally biased region" description="Pro residues" evidence="1">
    <location>
        <begin position="600"/>
        <end position="612"/>
    </location>
</feature>
<organism evidence="3 4">
    <name type="scientific">Pseudopithomyces chartarum</name>
    <dbReference type="NCBI Taxonomy" id="1892770"/>
    <lineage>
        <taxon>Eukaryota</taxon>
        <taxon>Fungi</taxon>
        <taxon>Dikarya</taxon>
        <taxon>Ascomycota</taxon>
        <taxon>Pezizomycotina</taxon>
        <taxon>Dothideomycetes</taxon>
        <taxon>Pleosporomycetidae</taxon>
        <taxon>Pleosporales</taxon>
        <taxon>Massarineae</taxon>
        <taxon>Didymosphaeriaceae</taxon>
        <taxon>Pseudopithomyces</taxon>
    </lineage>
</organism>
<dbReference type="EMBL" id="WVTA01000004">
    <property type="protein sequence ID" value="KAK3214350.1"/>
    <property type="molecule type" value="Genomic_DNA"/>
</dbReference>
<feature type="compositionally biased region" description="Polar residues" evidence="1">
    <location>
        <begin position="547"/>
        <end position="556"/>
    </location>
</feature>
<evidence type="ECO:0000313" key="3">
    <source>
        <dbReference type="EMBL" id="KAK3214350.1"/>
    </source>
</evidence>
<feature type="compositionally biased region" description="Polar residues" evidence="1">
    <location>
        <begin position="220"/>
        <end position="236"/>
    </location>
</feature>
<feature type="compositionally biased region" description="Low complexity" evidence="1">
    <location>
        <begin position="198"/>
        <end position="214"/>
    </location>
</feature>
<feature type="compositionally biased region" description="Pro residues" evidence="1">
    <location>
        <begin position="345"/>
        <end position="361"/>
    </location>
</feature>
<feature type="region of interest" description="Disordered" evidence="1">
    <location>
        <begin position="279"/>
        <end position="405"/>
    </location>
</feature>
<feature type="compositionally biased region" description="Basic residues" evidence="1">
    <location>
        <begin position="364"/>
        <end position="378"/>
    </location>
</feature>
<dbReference type="PANTHER" id="PTHR28535:SF1">
    <property type="entry name" value="PROTEIN ZGRF1"/>
    <property type="match status" value="1"/>
</dbReference>
<dbReference type="GO" id="GO:0006302">
    <property type="term" value="P:double-strand break repair"/>
    <property type="evidence" value="ECO:0007669"/>
    <property type="project" value="TreeGrafter"/>
</dbReference>
<reference evidence="3 4" key="1">
    <citation type="submission" date="2021-02" db="EMBL/GenBank/DDBJ databases">
        <title>Genome assembly of Pseudopithomyces chartarum.</title>
        <authorList>
            <person name="Jauregui R."/>
            <person name="Singh J."/>
            <person name="Voisey C."/>
        </authorList>
    </citation>
    <scope>NUCLEOTIDE SEQUENCE [LARGE SCALE GENOMIC DNA]</scope>
    <source>
        <strain evidence="3 4">AGR01</strain>
    </source>
</reference>
<feature type="compositionally biased region" description="Acidic residues" evidence="1">
    <location>
        <begin position="640"/>
        <end position="649"/>
    </location>
</feature>
<dbReference type="Pfam" id="PF10382">
    <property type="entry name" value="ZGRF1-like_N"/>
    <property type="match status" value="1"/>
</dbReference>
<dbReference type="AlphaFoldDB" id="A0AAN6M322"/>
<feature type="region of interest" description="Disordered" evidence="1">
    <location>
        <begin position="497"/>
        <end position="715"/>
    </location>
</feature>
<feature type="compositionally biased region" description="Low complexity" evidence="1">
    <location>
        <begin position="510"/>
        <end position="522"/>
    </location>
</feature>
<dbReference type="InterPro" id="IPR052800">
    <property type="entry name" value="DNA_Repair_Helicase_ZGRF1"/>
</dbReference>
<evidence type="ECO:0000313" key="4">
    <source>
        <dbReference type="Proteomes" id="UP001280581"/>
    </source>
</evidence>
<accession>A0AAN6M322</accession>
<proteinExistence type="predicted"/>
<feature type="compositionally biased region" description="Pro residues" evidence="1">
    <location>
        <begin position="312"/>
        <end position="321"/>
    </location>
</feature>
<name>A0AAN6M322_9PLEO</name>
<feature type="region of interest" description="Disordered" evidence="1">
    <location>
        <begin position="173"/>
        <end position="236"/>
    </location>
</feature>
<feature type="compositionally biased region" description="Low complexity" evidence="1">
    <location>
        <begin position="623"/>
        <end position="632"/>
    </location>
</feature>
<keyword evidence="4" id="KW-1185">Reference proteome</keyword>
<comment type="caution">
    <text evidence="3">The sequence shown here is derived from an EMBL/GenBank/DDBJ whole genome shotgun (WGS) entry which is preliminary data.</text>
</comment>
<feature type="region of interest" description="Disordered" evidence="1">
    <location>
        <begin position="106"/>
        <end position="140"/>
    </location>
</feature>
<feature type="compositionally biased region" description="Basic and acidic residues" evidence="1">
    <location>
        <begin position="427"/>
        <end position="455"/>
    </location>
</feature>
<sequence length="796" mass="86063">MTAPMRATPRLSAVPASQNTAPVAEFHCLFTHDTRKKQKKWQDGFLKFHSFNSRVIVYDMSRFSVGDTYYKDSPELHEGDELMLDKGIMVEVAEPVGVTQTDLTPLFERKVKDSPLPNSATGPQKPPQKTLPRPTIPASNPLRAASQLRHKSLNTLLGASRAPIGKAVPIRTPYEERVEKENRENEERAAKRQKITHAAPAQQPARPTTTARVPPNRPTSATARPSHQNSDLARRQNTLPHDATVISLSSQPEVDNIPSDITLPYTPCKPSALASPAAGASVAARKEPPACTTPRLPKGKVPVPHIKARQTPQPPPPPSSPPVSASNRITNVQFALELASDPPREPSPVTSPPQPQPPPDPVQKKRTKTLKFSNKPKRGMLLCQSVPVRKTATPGEPTVHMSRPVERVRDVLSRISKADPISEYDDTASHLETAKHGGPREQVKRRTAPAERIETADQEIEQAPLEILDDAPLKIMHDPELVHGFMDQQLLVASSPPVITEPVDSDNMVTSKTATSRATSTKKAPKNSKRPIESPPAETLTKKKRASPTQTKSATAKPTRKKKSDKQASVPRSSSPATPLPTKPTSLSAGGFKKKTKKPPTSPPNLHLPPHPLRSTPNGPLISTSELSTLLTHGPASICPDDDPIEDASQDGNSPSKRPRSPGLKRSRSENDAPIPNVSGEWEARNLKKGGTTGGKVEPKSGNGLAGLIQKTDPRRRFVRTRSLGGGAGAQVEGGAGAGVGIADDVKVPDADEDVGPWSTEAFDLFDWRPPGKMWVREGTGMKLVEEVVGRLVDGK</sequence>
<evidence type="ECO:0000259" key="2">
    <source>
        <dbReference type="Pfam" id="PF10382"/>
    </source>
</evidence>
<dbReference type="Proteomes" id="UP001280581">
    <property type="component" value="Unassembled WGS sequence"/>
</dbReference>
<dbReference type="PANTHER" id="PTHR28535">
    <property type="entry name" value="ZINC FINGER GRF-TYPE CONTAINING 1"/>
    <property type="match status" value="1"/>
</dbReference>
<feature type="compositionally biased region" description="Basic residues" evidence="1">
    <location>
        <begin position="657"/>
        <end position="666"/>
    </location>
</feature>
<gene>
    <name evidence="3" type="ORF">GRF29_28g2869122</name>
</gene>
<dbReference type="InterPro" id="IPR018838">
    <property type="entry name" value="ZGRF1-like_N"/>
</dbReference>
<feature type="region of interest" description="Disordered" evidence="1">
    <location>
        <begin position="419"/>
        <end position="465"/>
    </location>
</feature>